<name>A0A0M0LPA6_9EUKA</name>
<evidence type="ECO:0000313" key="4">
    <source>
        <dbReference type="Proteomes" id="UP000037460"/>
    </source>
</evidence>
<sequence length="682" mass="73353">MAASVRRAADEVHGAQGSKGYSGSCATTIPSRLMQQAAEAAKLGEQATKLGKETAVLRERADSLQAQCEVLAKKADASEVARSQAVEQLRVAQAERALVDQTVSRADSLVAELRAERSVLAARAHEAEALCRALQAQKSAAEEARAQLSELYAVAQAERRLLDDKLERALAQLDELKAEAAARRQEAAARHESLETARDEARSERATLQAQYAVCQAERMHVDEAMATASQQAAKDLAALKEQLAALDARCLASVAEARKEQAAVESRLEEVSKELAVALAEKALYQQLTGRLQQMQLEERAAASTSRAKAEAEKADLGARLEALETALALERERATVAEGEAKLLLERALRAETSMQAVAQKSVGEAATWQAERRQWEEINRQQEEQLHTLQIERATHQGLEERFREMMGQRDAAEASMRDLQEHAASVASRSLLLEDRAKTAEAALELLKADLQEVKTKDREREERVKEFQRQRDAVQRERARLQAEVASPLEIARDFIENAGTIEQLSTATADARAAGEREHSLYVRNAVLEQQLQTACMQASVPTPTELEAAQRPSPAASATAAALGSPLAPGLVARISNAFGSTLPPSLTRSPPGTILGKDGAMLGNTLPASLTPGRAPGKAIGGAGGLADPATWMDSLPPVPPGTAPVTVEQAMDGISLVNERWLAATAPTTAPRT</sequence>
<gene>
    <name evidence="3" type="ORF">Ctob_015903</name>
</gene>
<dbReference type="EMBL" id="JWZX01000472">
    <property type="protein sequence ID" value="KOO52874.1"/>
    <property type="molecule type" value="Genomic_DNA"/>
</dbReference>
<accession>A0A0M0LPA6</accession>
<evidence type="ECO:0000256" key="1">
    <source>
        <dbReference type="SAM" id="Coils"/>
    </source>
</evidence>
<keyword evidence="1" id="KW-0175">Coiled coil</keyword>
<keyword evidence="4" id="KW-1185">Reference proteome</keyword>
<proteinExistence type="predicted"/>
<evidence type="ECO:0000313" key="3">
    <source>
        <dbReference type="EMBL" id="KOO52874.1"/>
    </source>
</evidence>
<dbReference type="AlphaFoldDB" id="A0A0M0LPA6"/>
<dbReference type="Proteomes" id="UP000037460">
    <property type="component" value="Unassembled WGS sequence"/>
</dbReference>
<comment type="caution">
    <text evidence="3">The sequence shown here is derived from an EMBL/GenBank/DDBJ whole genome shotgun (WGS) entry which is preliminary data.</text>
</comment>
<protein>
    <submittedName>
        <fullName evidence="3">Uncharacterized protein</fullName>
    </submittedName>
</protein>
<feature type="coiled-coil region" evidence="1">
    <location>
        <begin position="110"/>
        <end position="342"/>
    </location>
</feature>
<feature type="coiled-coil region" evidence="1">
    <location>
        <begin position="368"/>
        <end position="395"/>
    </location>
</feature>
<evidence type="ECO:0000256" key="2">
    <source>
        <dbReference type="SAM" id="MobiDB-lite"/>
    </source>
</evidence>
<organism evidence="3 4">
    <name type="scientific">Chrysochromulina tobinii</name>
    <dbReference type="NCBI Taxonomy" id="1460289"/>
    <lineage>
        <taxon>Eukaryota</taxon>
        <taxon>Haptista</taxon>
        <taxon>Haptophyta</taxon>
        <taxon>Prymnesiophyceae</taxon>
        <taxon>Prymnesiales</taxon>
        <taxon>Chrysochromulinaceae</taxon>
        <taxon>Chrysochromulina</taxon>
    </lineage>
</organism>
<feature type="coiled-coil region" evidence="1">
    <location>
        <begin position="441"/>
        <end position="489"/>
    </location>
</feature>
<feature type="region of interest" description="Disordered" evidence="2">
    <location>
        <begin position="1"/>
        <end position="21"/>
    </location>
</feature>
<reference evidence="4" key="1">
    <citation type="journal article" date="2015" name="PLoS Genet.">
        <title>Genome Sequence and Transcriptome Analyses of Chrysochromulina tobin: Metabolic Tools for Enhanced Algal Fitness in the Prominent Order Prymnesiales (Haptophyceae).</title>
        <authorList>
            <person name="Hovde B.T."/>
            <person name="Deodato C.R."/>
            <person name="Hunsperger H.M."/>
            <person name="Ryken S.A."/>
            <person name="Yost W."/>
            <person name="Jha R.K."/>
            <person name="Patterson J."/>
            <person name="Monnat R.J. Jr."/>
            <person name="Barlow S.B."/>
            <person name="Starkenburg S.R."/>
            <person name="Cattolico R.A."/>
        </authorList>
    </citation>
    <scope>NUCLEOTIDE SEQUENCE</scope>
    <source>
        <strain evidence="4">CCMP291</strain>
    </source>
</reference>